<dbReference type="PANTHER" id="PTHR19277:SF122">
    <property type="entry name" value="PENTRAXIN-4"/>
    <property type="match status" value="1"/>
</dbReference>
<feature type="compositionally biased region" description="Basic and acidic residues" evidence="7">
    <location>
        <begin position="267"/>
        <end position="278"/>
    </location>
</feature>
<evidence type="ECO:0000256" key="6">
    <source>
        <dbReference type="PROSITE-ProRule" id="PRU01172"/>
    </source>
</evidence>
<reference evidence="9" key="2">
    <citation type="submission" date="2025-08" db="UniProtKB">
        <authorList>
            <consortium name="Ensembl"/>
        </authorList>
    </citation>
    <scope>IDENTIFICATION</scope>
</reference>
<evidence type="ECO:0000256" key="5">
    <source>
        <dbReference type="ARBA" id="ARBA00023180"/>
    </source>
</evidence>
<keyword evidence="5" id="KW-0325">Glycoprotein</keyword>
<dbReference type="Pfam" id="PF00354">
    <property type="entry name" value="Pentaxin"/>
    <property type="match status" value="2"/>
</dbReference>
<name>A0A3P8WQJ8_CYNSE</name>
<keyword evidence="2" id="KW-0479">Metal-binding</keyword>
<reference evidence="9" key="3">
    <citation type="submission" date="2025-09" db="UniProtKB">
        <authorList>
            <consortium name="Ensembl"/>
        </authorList>
    </citation>
    <scope>IDENTIFICATION</scope>
</reference>
<dbReference type="InterPro" id="IPR051360">
    <property type="entry name" value="Neuronal_Pentraxin_Related"/>
</dbReference>
<evidence type="ECO:0000313" key="10">
    <source>
        <dbReference type="Proteomes" id="UP000265120"/>
    </source>
</evidence>
<sequence>MALLERSLRENRRQIQKEKPDLGQDFSNLSQELQSQEERLAALQAQRDELLVGLKGLQESLKNQVLRVTRVEGQLSEVLHTNRGGNMRSSVKEGGHLGSNVTPRGYYEPQSGGQTHKEGRPGRIPGGYYRPRTEGLGQTSRPHVNPHQGKITNQPKHFKAPPPGPLPRSRQDEYTNPRPLPDSHQPQSQVQLQSRTRPYPIRQEPHQPRQSVPFYNRQTEASLPRRQDLNHSSQSRTSTHLESNRNRQDMSRTRTDSQDVLPQRPPAPHESRTIRWKGEEEDNGTSVIPNYLQLPVRHKIPERTTPKKDATICNVDSMLFFPTASSANYVTISPTLPLLPELSLCLWIRVEGSYVGTLFSYATEDNDNQLVLYGRDPSSTSPSTPHTFFSSSPFSSYPHNSPSTPFLDFVIGDTVYRRLPVSSILDAQWHHLCILWSSIQGRFWHYSDARLTSSGSNFRKGWEIPGGGSVVLGQEQDSVGGEFDSAEGFAGQMAGFRVWSRVLSPSEVKGVAEGKGVPRGVVLGMEDIKEIHGGVQHVACECLEHCV</sequence>
<dbReference type="PROSITE" id="PS51828">
    <property type="entry name" value="PTX_2"/>
    <property type="match status" value="1"/>
</dbReference>
<dbReference type="SUPFAM" id="SSF49899">
    <property type="entry name" value="Concanavalin A-like lectins/glucanases"/>
    <property type="match status" value="1"/>
</dbReference>
<keyword evidence="10" id="KW-1185">Reference proteome</keyword>
<dbReference type="InterPro" id="IPR013320">
    <property type="entry name" value="ConA-like_dom_sf"/>
</dbReference>
<feature type="region of interest" description="Disordered" evidence="7">
    <location>
        <begin position="81"/>
        <end position="194"/>
    </location>
</feature>
<evidence type="ECO:0000259" key="8">
    <source>
        <dbReference type="PROSITE" id="PS51828"/>
    </source>
</evidence>
<keyword evidence="4" id="KW-1015">Disulfide bond</keyword>
<evidence type="ECO:0000256" key="3">
    <source>
        <dbReference type="ARBA" id="ARBA00022837"/>
    </source>
</evidence>
<evidence type="ECO:0000256" key="7">
    <source>
        <dbReference type="SAM" id="MobiDB-lite"/>
    </source>
</evidence>
<feature type="domain" description="Pentraxin (PTX)" evidence="8">
    <location>
        <begin position="315"/>
        <end position="544"/>
    </location>
</feature>
<comment type="cofactor">
    <cofactor evidence="1">
        <name>Ca(2+)</name>
        <dbReference type="ChEBI" id="CHEBI:29108"/>
    </cofactor>
</comment>
<evidence type="ECO:0000256" key="1">
    <source>
        <dbReference type="ARBA" id="ARBA00001913"/>
    </source>
</evidence>
<feature type="region of interest" description="Disordered" evidence="7">
    <location>
        <begin position="221"/>
        <end position="286"/>
    </location>
</feature>
<accession>A0A3P8WQJ8</accession>
<feature type="compositionally biased region" description="Basic and acidic residues" evidence="7">
    <location>
        <begin position="242"/>
        <end position="257"/>
    </location>
</feature>
<dbReference type="AlphaFoldDB" id="A0A3P8WQJ8"/>
<comment type="caution">
    <text evidence="6">Lacks conserved residue(s) required for the propagation of feature annotation.</text>
</comment>
<feature type="compositionally biased region" description="Polar residues" evidence="7">
    <location>
        <begin position="230"/>
        <end position="241"/>
    </location>
</feature>
<evidence type="ECO:0000256" key="4">
    <source>
        <dbReference type="ARBA" id="ARBA00023157"/>
    </source>
</evidence>
<dbReference type="PANTHER" id="PTHR19277">
    <property type="entry name" value="PENTRAXIN"/>
    <property type="match status" value="1"/>
</dbReference>
<evidence type="ECO:0000256" key="2">
    <source>
        <dbReference type="ARBA" id="ARBA00022723"/>
    </source>
</evidence>
<feature type="region of interest" description="Disordered" evidence="7">
    <location>
        <begin position="1"/>
        <end position="28"/>
    </location>
</feature>
<feature type="compositionally biased region" description="Basic and acidic residues" evidence="7">
    <location>
        <begin position="1"/>
        <end position="22"/>
    </location>
</feature>
<proteinExistence type="predicted"/>
<organism evidence="9 10">
    <name type="scientific">Cynoglossus semilaevis</name>
    <name type="common">Tongue sole</name>
    <dbReference type="NCBI Taxonomy" id="244447"/>
    <lineage>
        <taxon>Eukaryota</taxon>
        <taxon>Metazoa</taxon>
        <taxon>Chordata</taxon>
        <taxon>Craniata</taxon>
        <taxon>Vertebrata</taxon>
        <taxon>Euteleostomi</taxon>
        <taxon>Actinopterygii</taxon>
        <taxon>Neopterygii</taxon>
        <taxon>Teleostei</taxon>
        <taxon>Neoteleostei</taxon>
        <taxon>Acanthomorphata</taxon>
        <taxon>Carangaria</taxon>
        <taxon>Pleuronectiformes</taxon>
        <taxon>Pleuronectoidei</taxon>
        <taxon>Cynoglossidae</taxon>
        <taxon>Cynoglossinae</taxon>
        <taxon>Cynoglossus</taxon>
    </lineage>
</organism>
<dbReference type="GO" id="GO:0046872">
    <property type="term" value="F:metal ion binding"/>
    <property type="evidence" value="ECO:0007669"/>
    <property type="project" value="UniProtKB-KW"/>
</dbReference>
<dbReference type="Gene3D" id="2.60.120.200">
    <property type="match status" value="1"/>
</dbReference>
<dbReference type="GeneTree" id="ENSGT01060000248575"/>
<evidence type="ECO:0000313" key="9">
    <source>
        <dbReference type="Ensembl" id="ENSCSEP00000029029.1"/>
    </source>
</evidence>
<dbReference type="InterPro" id="IPR001759">
    <property type="entry name" value="PTX_dom"/>
</dbReference>
<dbReference type="Proteomes" id="UP000265120">
    <property type="component" value="Chromosome 17"/>
</dbReference>
<keyword evidence="3" id="KW-0106">Calcium</keyword>
<dbReference type="SMART" id="SM00159">
    <property type="entry name" value="PTX"/>
    <property type="match status" value="1"/>
</dbReference>
<dbReference type="Ensembl" id="ENSCSET00000029426.1">
    <property type="protein sequence ID" value="ENSCSEP00000029029.1"/>
    <property type="gene ID" value="ENSCSEG00000018595.1"/>
</dbReference>
<protein>
    <submittedName>
        <fullName evidence="9">Pentraxin 4</fullName>
    </submittedName>
</protein>
<feature type="compositionally biased region" description="Polar residues" evidence="7">
    <location>
        <begin position="184"/>
        <end position="194"/>
    </location>
</feature>
<reference evidence="9 10" key="1">
    <citation type="journal article" date="2014" name="Nat. Genet.">
        <title>Whole-genome sequence of a flatfish provides insights into ZW sex chromosome evolution and adaptation to a benthic lifestyle.</title>
        <authorList>
            <person name="Chen S."/>
            <person name="Zhang G."/>
            <person name="Shao C."/>
            <person name="Huang Q."/>
            <person name="Liu G."/>
            <person name="Zhang P."/>
            <person name="Song W."/>
            <person name="An N."/>
            <person name="Chalopin D."/>
            <person name="Volff J.N."/>
            <person name="Hong Y."/>
            <person name="Li Q."/>
            <person name="Sha Z."/>
            <person name="Zhou H."/>
            <person name="Xie M."/>
            <person name="Yu Q."/>
            <person name="Liu Y."/>
            <person name="Xiang H."/>
            <person name="Wang N."/>
            <person name="Wu K."/>
            <person name="Yang C."/>
            <person name="Zhou Q."/>
            <person name="Liao X."/>
            <person name="Yang L."/>
            <person name="Hu Q."/>
            <person name="Zhang J."/>
            <person name="Meng L."/>
            <person name="Jin L."/>
            <person name="Tian Y."/>
            <person name="Lian J."/>
            <person name="Yang J."/>
            <person name="Miao G."/>
            <person name="Liu S."/>
            <person name="Liang Z."/>
            <person name="Yan F."/>
            <person name="Li Y."/>
            <person name="Sun B."/>
            <person name="Zhang H."/>
            <person name="Zhang J."/>
            <person name="Zhu Y."/>
            <person name="Du M."/>
            <person name="Zhao Y."/>
            <person name="Schartl M."/>
            <person name="Tang Q."/>
            <person name="Wang J."/>
        </authorList>
    </citation>
    <scope>NUCLEOTIDE SEQUENCE</scope>
</reference>